<evidence type="ECO:0000313" key="2">
    <source>
        <dbReference type="Proteomes" id="UP000007875"/>
    </source>
</evidence>
<dbReference type="HOGENOM" id="CLU_1460817_0_0_1"/>
<evidence type="ECO:0000313" key="1">
    <source>
        <dbReference type="Ensembl" id="ENSCSAVP00000013387.1"/>
    </source>
</evidence>
<name>H2Z725_CIOSA</name>
<reference evidence="1" key="3">
    <citation type="submission" date="2025-09" db="UniProtKB">
        <authorList>
            <consortium name="Ensembl"/>
        </authorList>
    </citation>
    <scope>IDENTIFICATION</scope>
</reference>
<accession>H2Z725</accession>
<proteinExistence type="predicted"/>
<protein>
    <submittedName>
        <fullName evidence="1">Uncharacterized protein</fullName>
    </submittedName>
</protein>
<dbReference type="OMA" id="LRIGNIW"/>
<dbReference type="GeneTree" id="ENSGT00390000018549"/>
<dbReference type="Ensembl" id="ENSCSAVT00000013539.1">
    <property type="protein sequence ID" value="ENSCSAVP00000013387.1"/>
    <property type="gene ID" value="ENSCSAVG00000007850.1"/>
</dbReference>
<reference evidence="2" key="1">
    <citation type="submission" date="2003-08" db="EMBL/GenBank/DDBJ databases">
        <authorList>
            <person name="Birren B."/>
            <person name="Nusbaum C."/>
            <person name="Abebe A."/>
            <person name="Abouelleil A."/>
            <person name="Adekoya E."/>
            <person name="Ait-zahra M."/>
            <person name="Allen N."/>
            <person name="Allen T."/>
            <person name="An P."/>
            <person name="Anderson M."/>
            <person name="Anderson S."/>
            <person name="Arachchi H."/>
            <person name="Armbruster J."/>
            <person name="Bachantsang P."/>
            <person name="Baldwin J."/>
            <person name="Barry A."/>
            <person name="Bayul T."/>
            <person name="Blitshsteyn B."/>
            <person name="Bloom T."/>
            <person name="Blye J."/>
            <person name="Boguslavskiy L."/>
            <person name="Borowsky M."/>
            <person name="Boukhgalter B."/>
            <person name="Brunache A."/>
            <person name="Butler J."/>
            <person name="Calixte N."/>
            <person name="Calvo S."/>
            <person name="Camarata J."/>
            <person name="Campo K."/>
            <person name="Chang J."/>
            <person name="Cheshatsang Y."/>
            <person name="Citroen M."/>
            <person name="Collymore A."/>
            <person name="Considine T."/>
            <person name="Cook A."/>
            <person name="Cooke P."/>
            <person name="Corum B."/>
            <person name="Cuomo C."/>
            <person name="David R."/>
            <person name="Dawoe T."/>
            <person name="Degray S."/>
            <person name="Dodge S."/>
            <person name="Dooley K."/>
            <person name="Dorje P."/>
            <person name="Dorjee K."/>
            <person name="Dorris L."/>
            <person name="Duffey N."/>
            <person name="Dupes A."/>
            <person name="Elkins T."/>
            <person name="Engels R."/>
            <person name="Erickson J."/>
            <person name="Farina A."/>
            <person name="Faro S."/>
            <person name="Ferreira P."/>
            <person name="Fischer H."/>
            <person name="Fitzgerald M."/>
            <person name="Foley K."/>
            <person name="Gage D."/>
            <person name="Galagan J."/>
            <person name="Gearin G."/>
            <person name="Gnerre S."/>
            <person name="Gnirke A."/>
            <person name="Goyette A."/>
            <person name="Graham J."/>
            <person name="Grandbois E."/>
            <person name="Gyaltsen K."/>
            <person name="Hafez N."/>
            <person name="Hagopian D."/>
            <person name="Hagos B."/>
            <person name="Hall J."/>
            <person name="Hatcher B."/>
            <person name="Heller A."/>
            <person name="Higgins H."/>
            <person name="Honan T."/>
            <person name="Horn A."/>
            <person name="Houde N."/>
            <person name="Hughes L."/>
            <person name="Hulme W."/>
            <person name="Husby E."/>
            <person name="Iliev I."/>
            <person name="Jaffe D."/>
            <person name="Jones C."/>
            <person name="Kamal M."/>
            <person name="Kamat A."/>
            <person name="Kamvysselis M."/>
            <person name="Karlsson E."/>
            <person name="Kells C."/>
            <person name="Kieu A."/>
            <person name="Kisner P."/>
            <person name="Kodira C."/>
            <person name="Kulbokas E."/>
            <person name="Labutti K."/>
            <person name="Lama D."/>
            <person name="Landers T."/>
            <person name="Leger J."/>
            <person name="Levine S."/>
            <person name="Lewis D."/>
            <person name="Lewis T."/>
            <person name="Lindblad-toh K."/>
            <person name="Liu X."/>
            <person name="Lokyitsang T."/>
            <person name="Lokyitsang Y."/>
            <person name="Lucien O."/>
            <person name="Lui A."/>
            <person name="Ma L.J."/>
            <person name="Mabbitt R."/>
            <person name="Macdonald J."/>
            <person name="Maclean C."/>
            <person name="Major J."/>
            <person name="Manning J."/>
            <person name="Marabella R."/>
            <person name="Maru K."/>
            <person name="Matthews C."/>
            <person name="Mauceli E."/>
            <person name="Mccarthy M."/>
            <person name="Mcdonough S."/>
            <person name="Mcghee T."/>
            <person name="Meldrim J."/>
            <person name="Meneus L."/>
            <person name="Mesirov J."/>
            <person name="Mihalev A."/>
            <person name="Mihova T."/>
            <person name="Mikkelsen T."/>
            <person name="Mlenga V."/>
            <person name="Moru K."/>
            <person name="Mozes J."/>
            <person name="Mulrain L."/>
            <person name="Munson G."/>
            <person name="Naylor J."/>
            <person name="Newes C."/>
            <person name="Nguyen C."/>
            <person name="Nguyen N."/>
            <person name="Nguyen T."/>
            <person name="Nicol R."/>
            <person name="Nielsen C."/>
            <person name="Nizzari M."/>
            <person name="Norbu C."/>
            <person name="Norbu N."/>
            <person name="O'donnell P."/>
            <person name="Okoawo O."/>
            <person name="O'leary S."/>
            <person name="Omotosho B."/>
            <person name="O'neill K."/>
            <person name="Osman S."/>
            <person name="Parker S."/>
            <person name="Perrin D."/>
            <person name="Phunkhang P."/>
            <person name="Piqani B."/>
            <person name="Purcell S."/>
            <person name="Rachupka T."/>
            <person name="Ramasamy U."/>
            <person name="Rameau R."/>
            <person name="Ray V."/>
            <person name="Raymond C."/>
            <person name="Retta R."/>
            <person name="Richardson S."/>
            <person name="Rise C."/>
            <person name="Rodriguez J."/>
            <person name="Rogers J."/>
            <person name="Rogov P."/>
            <person name="Rutman M."/>
            <person name="Schupbach R."/>
            <person name="Seaman C."/>
            <person name="Settipalli S."/>
            <person name="Sharpe T."/>
            <person name="Sheridan J."/>
            <person name="Sherpa N."/>
            <person name="Shi J."/>
            <person name="Smirnov S."/>
            <person name="Smith C."/>
            <person name="Sougnez C."/>
            <person name="Spencer B."/>
            <person name="Stalker J."/>
            <person name="Stange-thomann N."/>
            <person name="Stavropoulos S."/>
            <person name="Stetson K."/>
            <person name="Stone C."/>
            <person name="Stone S."/>
            <person name="Stubbs M."/>
            <person name="Talamas J."/>
            <person name="Tchuinga P."/>
            <person name="Tenzing P."/>
            <person name="Tesfaye S."/>
            <person name="Theodore J."/>
            <person name="Thoulutsang Y."/>
            <person name="Topham K."/>
            <person name="Towey S."/>
            <person name="Tsamla T."/>
            <person name="Tsomo N."/>
            <person name="Vallee D."/>
            <person name="Vassiliev H."/>
            <person name="Venkataraman V."/>
            <person name="Vinson J."/>
            <person name="Vo A."/>
            <person name="Wade C."/>
            <person name="Wang S."/>
            <person name="Wangchuk T."/>
            <person name="Wangdi T."/>
            <person name="Whittaker C."/>
            <person name="Wilkinson J."/>
            <person name="Wu Y."/>
            <person name="Wyman D."/>
            <person name="Yadav S."/>
            <person name="Yang S."/>
            <person name="Yang X."/>
            <person name="Yeager S."/>
            <person name="Yee E."/>
            <person name="Young G."/>
            <person name="Zainoun J."/>
            <person name="Zembeck L."/>
            <person name="Zimmer A."/>
            <person name="Zody M."/>
            <person name="Lander E."/>
        </authorList>
    </citation>
    <scope>NUCLEOTIDE SEQUENCE [LARGE SCALE GENOMIC DNA]</scope>
</reference>
<organism evidence="1 2">
    <name type="scientific">Ciona savignyi</name>
    <name type="common">Pacific transparent sea squirt</name>
    <dbReference type="NCBI Taxonomy" id="51511"/>
    <lineage>
        <taxon>Eukaryota</taxon>
        <taxon>Metazoa</taxon>
        <taxon>Chordata</taxon>
        <taxon>Tunicata</taxon>
        <taxon>Ascidiacea</taxon>
        <taxon>Phlebobranchia</taxon>
        <taxon>Cionidae</taxon>
        <taxon>Ciona</taxon>
    </lineage>
</organism>
<keyword evidence="2" id="KW-1185">Reference proteome</keyword>
<sequence>MFRAPEDDDRVSSLVQSVLEVVTIAADDDCHRSQKTLDDCVTENEAWKTSLRIGNIWQSISGIRPVDIVYSEKQTSSEGEALLQPSSLTHFRPIDAWTEPDSDTTTSSSYNENTSFTPVEHIADEYIEFSSPQKNAQNHSNENIITERSNFRPKFRKLGEDKCLQTSFHEQMRYREGKPPKANSR</sequence>
<dbReference type="AlphaFoldDB" id="H2Z725"/>
<reference evidence="1" key="2">
    <citation type="submission" date="2025-08" db="UniProtKB">
        <authorList>
            <consortium name="Ensembl"/>
        </authorList>
    </citation>
    <scope>IDENTIFICATION</scope>
</reference>
<dbReference type="Proteomes" id="UP000007875">
    <property type="component" value="Unassembled WGS sequence"/>
</dbReference>